<evidence type="ECO:0008006" key="4">
    <source>
        <dbReference type="Google" id="ProtNLM"/>
    </source>
</evidence>
<evidence type="ECO:0000313" key="2">
    <source>
        <dbReference type="EMBL" id="KAL2784194.1"/>
    </source>
</evidence>
<accession>A0ABR4FLR3</accession>
<protein>
    <recommendedName>
        <fullName evidence="4">Tachykinin family protein</fullName>
    </recommendedName>
</protein>
<dbReference type="EMBL" id="JBFTWV010000189">
    <property type="protein sequence ID" value="KAL2784194.1"/>
    <property type="molecule type" value="Genomic_DNA"/>
</dbReference>
<reference evidence="2 3" key="1">
    <citation type="submission" date="2024-07" db="EMBL/GenBank/DDBJ databases">
        <title>Section-level genome sequencing and comparative genomics of Aspergillus sections Usti and Cavernicolus.</title>
        <authorList>
            <consortium name="Lawrence Berkeley National Laboratory"/>
            <person name="Nybo J.L."/>
            <person name="Vesth T.C."/>
            <person name="Theobald S."/>
            <person name="Frisvad J.C."/>
            <person name="Larsen T.O."/>
            <person name="Kjaerboelling I."/>
            <person name="Rothschild-Mancinelli K."/>
            <person name="Lyhne E.K."/>
            <person name="Kogle M.E."/>
            <person name="Barry K."/>
            <person name="Clum A."/>
            <person name="Na H."/>
            <person name="Ledsgaard L."/>
            <person name="Lin J."/>
            <person name="Lipzen A."/>
            <person name="Kuo A."/>
            <person name="Riley R."/>
            <person name="Mondo S."/>
            <person name="Labutti K."/>
            <person name="Haridas S."/>
            <person name="Pangalinan J."/>
            <person name="Salamov A.A."/>
            <person name="Simmons B.A."/>
            <person name="Magnuson J.K."/>
            <person name="Chen J."/>
            <person name="Drula E."/>
            <person name="Henrissat B."/>
            <person name="Wiebenga A."/>
            <person name="Lubbers R.J."/>
            <person name="Gomes A.C."/>
            <person name="Makela M.R."/>
            <person name="Stajich J."/>
            <person name="Grigoriev I.V."/>
            <person name="Mortensen U.H."/>
            <person name="De Vries R.P."/>
            <person name="Baker S.E."/>
            <person name="Andersen M.R."/>
        </authorList>
    </citation>
    <scope>NUCLEOTIDE SEQUENCE [LARGE SCALE GENOMIC DNA]</scope>
    <source>
        <strain evidence="2 3">CBS 209.92</strain>
    </source>
</reference>
<feature type="region of interest" description="Disordered" evidence="1">
    <location>
        <begin position="1"/>
        <end position="69"/>
    </location>
</feature>
<organism evidence="2 3">
    <name type="scientific">Aspergillus keveii</name>
    <dbReference type="NCBI Taxonomy" id="714993"/>
    <lineage>
        <taxon>Eukaryota</taxon>
        <taxon>Fungi</taxon>
        <taxon>Dikarya</taxon>
        <taxon>Ascomycota</taxon>
        <taxon>Pezizomycotina</taxon>
        <taxon>Eurotiomycetes</taxon>
        <taxon>Eurotiomycetidae</taxon>
        <taxon>Eurotiales</taxon>
        <taxon>Aspergillaceae</taxon>
        <taxon>Aspergillus</taxon>
        <taxon>Aspergillus subgen. Nidulantes</taxon>
    </lineage>
</organism>
<dbReference type="PANTHER" id="PTHR37540">
    <property type="entry name" value="TRANSCRIPTION FACTOR (ACR-2), PUTATIVE-RELATED-RELATED"/>
    <property type="match status" value="1"/>
</dbReference>
<evidence type="ECO:0000256" key="1">
    <source>
        <dbReference type="SAM" id="MobiDB-lite"/>
    </source>
</evidence>
<evidence type="ECO:0000313" key="3">
    <source>
        <dbReference type="Proteomes" id="UP001610563"/>
    </source>
</evidence>
<proteinExistence type="predicted"/>
<feature type="compositionally biased region" description="Low complexity" evidence="1">
    <location>
        <begin position="1"/>
        <end position="37"/>
    </location>
</feature>
<sequence>MSDTCSPPSSSSTSSHDGWSSRSDASSPDSAYSDQPSVPEKTTSESESQAGEFFFVDPKDNGKTSSQFKQKQAFLMKRYHRERKQAAIQRLKAAKSAPSEKTVVLLNRPRIQVGARHGANNVVESRPAEDAEELVSNNSWVSTTYLSQGFKDPFDSYAVSMTDSMHRYLNHFRIHGVGAAYPLNVTMMGQYLWRNIVTIPALVNIFCFFSARHVAMVESKAHGETSSVQTSIKSSFQYRGNVLKYLNDLMRDQDKAVAETTIYAIASFVTIESSMGNIDAVMAHQTGLKRIVRLLGGVEALPHMTLSKLYQCDVKGAVLRNTQPIFPMSTRFRSEICHESDIFQPNRPLPTPPALNDLGSRFTSSLWFATLDRRMRASIKIVRRLIIYFENASLHPELGGLTDNDIFVVTEHQLLSLSFSTEEEKPLNEPLRLCLLLYLNLRIWHLQGLPILDSLVVSLQEHLASELLYLHSVAPELTFWMLFMGGMASAGRGGTLYPWFVAQLLETKEFLGVRDWDQARGILTGFFYTEQPGVPGAEDLWVQALVSKQYGYLVPGGGGAGPVVST</sequence>
<name>A0ABR4FLR3_9EURO</name>
<comment type="caution">
    <text evidence="2">The sequence shown here is derived from an EMBL/GenBank/DDBJ whole genome shotgun (WGS) entry which is preliminary data.</text>
</comment>
<dbReference type="Proteomes" id="UP001610563">
    <property type="component" value="Unassembled WGS sequence"/>
</dbReference>
<dbReference type="PANTHER" id="PTHR37540:SF5">
    <property type="entry name" value="TRANSCRIPTION FACTOR DOMAIN-CONTAINING PROTEIN"/>
    <property type="match status" value="1"/>
</dbReference>
<gene>
    <name evidence="2" type="ORF">BJX66DRAFT_91099</name>
</gene>
<keyword evidence="3" id="KW-1185">Reference proteome</keyword>